<dbReference type="Proteomes" id="UP000799640">
    <property type="component" value="Unassembled WGS sequence"/>
</dbReference>
<keyword evidence="2" id="KW-1185">Reference proteome</keyword>
<proteinExistence type="predicted"/>
<evidence type="ECO:0000313" key="1">
    <source>
        <dbReference type="EMBL" id="KAF2397386.1"/>
    </source>
</evidence>
<sequence length="54" mass="5902">MSKFADNVTADTGTSHSSTKFNAVIGMKLGRAVHQARNRLSFHLRCTHQGAGWT</sequence>
<accession>A0A6G1HNE8</accession>
<name>A0A6G1HNE8_9PEZI</name>
<reference evidence="1" key="1">
    <citation type="journal article" date="2020" name="Stud. Mycol.">
        <title>101 Dothideomycetes genomes: a test case for predicting lifestyles and emergence of pathogens.</title>
        <authorList>
            <person name="Haridas S."/>
            <person name="Albert R."/>
            <person name="Binder M."/>
            <person name="Bloem J."/>
            <person name="Labutti K."/>
            <person name="Salamov A."/>
            <person name="Andreopoulos B."/>
            <person name="Baker S."/>
            <person name="Barry K."/>
            <person name="Bills G."/>
            <person name="Bluhm B."/>
            <person name="Cannon C."/>
            <person name="Castanera R."/>
            <person name="Culley D."/>
            <person name="Daum C."/>
            <person name="Ezra D."/>
            <person name="Gonzalez J."/>
            <person name="Henrissat B."/>
            <person name="Kuo A."/>
            <person name="Liang C."/>
            <person name="Lipzen A."/>
            <person name="Lutzoni F."/>
            <person name="Magnuson J."/>
            <person name="Mondo S."/>
            <person name="Nolan M."/>
            <person name="Ohm R."/>
            <person name="Pangilinan J."/>
            <person name="Park H.-J."/>
            <person name="Ramirez L."/>
            <person name="Alfaro M."/>
            <person name="Sun H."/>
            <person name="Tritt A."/>
            <person name="Yoshinaga Y."/>
            <person name="Zwiers L.-H."/>
            <person name="Turgeon B."/>
            <person name="Goodwin S."/>
            <person name="Spatafora J."/>
            <person name="Crous P."/>
            <person name="Grigoriev I."/>
        </authorList>
    </citation>
    <scope>NUCLEOTIDE SEQUENCE</scope>
    <source>
        <strain evidence="1">CBS 262.69</strain>
    </source>
</reference>
<dbReference type="AlphaFoldDB" id="A0A6G1HNE8"/>
<dbReference type="EMBL" id="ML996703">
    <property type="protein sequence ID" value="KAF2397386.1"/>
    <property type="molecule type" value="Genomic_DNA"/>
</dbReference>
<organism evidence="1 2">
    <name type="scientific">Trichodelitschia bisporula</name>
    <dbReference type="NCBI Taxonomy" id="703511"/>
    <lineage>
        <taxon>Eukaryota</taxon>
        <taxon>Fungi</taxon>
        <taxon>Dikarya</taxon>
        <taxon>Ascomycota</taxon>
        <taxon>Pezizomycotina</taxon>
        <taxon>Dothideomycetes</taxon>
        <taxon>Dothideomycetes incertae sedis</taxon>
        <taxon>Phaeotrichales</taxon>
        <taxon>Phaeotrichaceae</taxon>
        <taxon>Trichodelitschia</taxon>
    </lineage>
</organism>
<protein>
    <submittedName>
        <fullName evidence="1">Uncharacterized protein</fullName>
    </submittedName>
</protein>
<evidence type="ECO:0000313" key="2">
    <source>
        <dbReference type="Proteomes" id="UP000799640"/>
    </source>
</evidence>
<gene>
    <name evidence="1" type="ORF">EJ06DRAFT_533000</name>
</gene>